<accession>A0A9N9HHF4</accession>
<organism evidence="1 2">
    <name type="scientific">Cetraspora pellucida</name>
    <dbReference type="NCBI Taxonomy" id="1433469"/>
    <lineage>
        <taxon>Eukaryota</taxon>
        <taxon>Fungi</taxon>
        <taxon>Fungi incertae sedis</taxon>
        <taxon>Mucoromycota</taxon>
        <taxon>Glomeromycotina</taxon>
        <taxon>Glomeromycetes</taxon>
        <taxon>Diversisporales</taxon>
        <taxon>Gigasporaceae</taxon>
        <taxon>Cetraspora</taxon>
    </lineage>
</organism>
<dbReference type="Proteomes" id="UP000789759">
    <property type="component" value="Unassembled WGS sequence"/>
</dbReference>
<proteinExistence type="predicted"/>
<reference evidence="1" key="1">
    <citation type="submission" date="2021-06" db="EMBL/GenBank/DDBJ databases">
        <authorList>
            <person name="Kallberg Y."/>
            <person name="Tangrot J."/>
            <person name="Rosling A."/>
        </authorList>
    </citation>
    <scope>NUCLEOTIDE SEQUENCE</scope>
    <source>
        <strain evidence="1">FL966</strain>
    </source>
</reference>
<name>A0A9N9HHF4_9GLOM</name>
<dbReference type="EMBL" id="CAJVQA010009091">
    <property type="protein sequence ID" value="CAG8681032.1"/>
    <property type="molecule type" value="Genomic_DNA"/>
</dbReference>
<comment type="caution">
    <text evidence="1">The sequence shown here is derived from an EMBL/GenBank/DDBJ whole genome shotgun (WGS) entry which is preliminary data.</text>
</comment>
<keyword evidence="2" id="KW-1185">Reference proteome</keyword>
<evidence type="ECO:0000313" key="2">
    <source>
        <dbReference type="Proteomes" id="UP000789759"/>
    </source>
</evidence>
<evidence type="ECO:0000313" key="1">
    <source>
        <dbReference type="EMBL" id="CAG8681032.1"/>
    </source>
</evidence>
<protein>
    <submittedName>
        <fullName evidence="1">455_t:CDS:1</fullName>
    </submittedName>
</protein>
<dbReference type="OrthoDB" id="10506041at2759"/>
<dbReference type="AlphaFoldDB" id="A0A9N9HHF4"/>
<sequence length="62" mass="7315">MQILIKELFHIISKLQENSSNFVVQPLVLNRVVSFKVVKDNIKKNYDNIEFNINTLVYSFDI</sequence>
<gene>
    <name evidence="1" type="ORF">CPELLU_LOCUS10790</name>
</gene>